<evidence type="ECO:0000256" key="1">
    <source>
        <dbReference type="ARBA" id="ARBA00005165"/>
    </source>
</evidence>
<dbReference type="GO" id="GO:0005737">
    <property type="term" value="C:cytoplasm"/>
    <property type="evidence" value="ECO:0007669"/>
    <property type="project" value="TreeGrafter"/>
</dbReference>
<proteinExistence type="inferred from homology"/>
<evidence type="ECO:0000256" key="2">
    <source>
        <dbReference type="ARBA" id="ARBA00022679"/>
    </source>
</evidence>
<reference evidence="13" key="1">
    <citation type="submission" date="2022-03" db="EMBL/GenBank/DDBJ databases">
        <title>Complete genome sequence of Caldinitratiruptor microaerophilus.</title>
        <authorList>
            <person name="Mukaiyama R."/>
            <person name="Nishiyama T."/>
            <person name="Ueda K."/>
        </authorList>
    </citation>
    <scope>NUCLEOTIDE SEQUENCE</scope>
    <source>
        <strain evidence="13">JCM 16183</strain>
    </source>
</reference>
<name>A0AA35CKM6_9FIRM</name>
<dbReference type="NCBIfam" id="TIGR00693">
    <property type="entry name" value="thiE"/>
    <property type="match status" value="1"/>
</dbReference>
<evidence type="ECO:0000256" key="6">
    <source>
        <dbReference type="ARBA" id="ARBA00047334"/>
    </source>
</evidence>
<dbReference type="AlphaFoldDB" id="A0AA35CKM6"/>
<dbReference type="CDD" id="cd00564">
    <property type="entry name" value="TMP_TenI"/>
    <property type="match status" value="1"/>
</dbReference>
<accession>A0AA35CKM6</accession>
<comment type="catalytic activity">
    <reaction evidence="8 9 10">
        <text>2-[(2R,5Z)-2-carboxy-4-methylthiazol-5(2H)-ylidene]ethyl phosphate + 4-amino-2-methyl-5-(diphosphooxymethyl)pyrimidine + 2 H(+) = thiamine phosphate + CO2 + diphosphate</text>
        <dbReference type="Rhea" id="RHEA:47844"/>
        <dbReference type="ChEBI" id="CHEBI:15378"/>
        <dbReference type="ChEBI" id="CHEBI:16526"/>
        <dbReference type="ChEBI" id="CHEBI:33019"/>
        <dbReference type="ChEBI" id="CHEBI:37575"/>
        <dbReference type="ChEBI" id="CHEBI:57841"/>
        <dbReference type="ChEBI" id="CHEBI:62899"/>
        <dbReference type="EC" id="2.5.1.3"/>
    </reaction>
</comment>
<dbReference type="HAMAP" id="MF_00097">
    <property type="entry name" value="TMP_synthase"/>
    <property type="match status" value="1"/>
</dbReference>
<dbReference type="InterPro" id="IPR034291">
    <property type="entry name" value="TMP_synthase"/>
</dbReference>
<keyword evidence="4 9" id="KW-0460">Magnesium</keyword>
<keyword evidence="14" id="KW-1185">Reference proteome</keyword>
<comment type="catalytic activity">
    <reaction evidence="7 9 10">
        <text>2-(2-carboxy-4-methylthiazol-5-yl)ethyl phosphate + 4-amino-2-methyl-5-(diphosphooxymethyl)pyrimidine + 2 H(+) = thiamine phosphate + CO2 + diphosphate</text>
        <dbReference type="Rhea" id="RHEA:47848"/>
        <dbReference type="ChEBI" id="CHEBI:15378"/>
        <dbReference type="ChEBI" id="CHEBI:16526"/>
        <dbReference type="ChEBI" id="CHEBI:33019"/>
        <dbReference type="ChEBI" id="CHEBI:37575"/>
        <dbReference type="ChEBI" id="CHEBI:57841"/>
        <dbReference type="ChEBI" id="CHEBI:62890"/>
        <dbReference type="EC" id="2.5.1.3"/>
    </reaction>
</comment>
<sequence>MTGGGRREALARRLRLYVLTDEGLSRGRPTDQVVAEAIAGGATAIQLRGKDWGGRRLVEVGRRLRELTREAGVLFFVNDRLDVALAVGADGVHLGQDDLPLAEARRVAGPDFLIGISVEDEAQALAAEAGGADYLGVGAVFPTGSKADAGEPIGVVGLARIARRVRIPVVAIGGIHAGNAAEVVRAGAAGVAVISAVVAAPDVRAAARALLDAVEAAAGTAAPGGRPDSRGA</sequence>
<dbReference type="PANTHER" id="PTHR20857">
    <property type="entry name" value="THIAMINE-PHOSPHATE PYROPHOSPHORYLASE"/>
    <property type="match status" value="1"/>
</dbReference>
<dbReference type="KEGG" id="cmic:caldi_20520"/>
<evidence type="ECO:0000256" key="9">
    <source>
        <dbReference type="HAMAP-Rule" id="MF_00097"/>
    </source>
</evidence>
<feature type="domain" description="Thiamine phosphate synthase/TenI" evidence="12">
    <location>
        <begin position="16"/>
        <end position="197"/>
    </location>
</feature>
<evidence type="ECO:0000256" key="3">
    <source>
        <dbReference type="ARBA" id="ARBA00022723"/>
    </source>
</evidence>
<comment type="function">
    <text evidence="9">Condenses 4-methyl-5-(beta-hydroxyethyl)thiazole monophosphate (THZ-P) and 2-methyl-4-amino-5-hydroxymethyl pyrimidine pyrophosphate (HMP-PP) to form thiamine monophosphate (TMP).</text>
</comment>
<keyword evidence="5 9" id="KW-0784">Thiamine biosynthesis</keyword>
<evidence type="ECO:0000256" key="4">
    <source>
        <dbReference type="ARBA" id="ARBA00022842"/>
    </source>
</evidence>
<feature type="binding site" evidence="9">
    <location>
        <position position="98"/>
    </location>
    <ligand>
        <name>Mg(2+)</name>
        <dbReference type="ChEBI" id="CHEBI:18420"/>
    </ligand>
</feature>
<evidence type="ECO:0000256" key="8">
    <source>
        <dbReference type="ARBA" id="ARBA00047883"/>
    </source>
</evidence>
<dbReference type="GO" id="GO:0009229">
    <property type="term" value="P:thiamine diphosphate biosynthetic process"/>
    <property type="evidence" value="ECO:0007669"/>
    <property type="project" value="UniProtKB-UniRule"/>
</dbReference>
<evidence type="ECO:0000313" key="13">
    <source>
        <dbReference type="EMBL" id="BDG60962.1"/>
    </source>
</evidence>
<feature type="binding site" evidence="9">
    <location>
        <begin position="143"/>
        <end position="145"/>
    </location>
    <ligand>
        <name>2-[(2R,5Z)-2-carboxy-4-methylthiazol-5(2H)-ylidene]ethyl phosphate</name>
        <dbReference type="ChEBI" id="CHEBI:62899"/>
    </ligand>
</feature>
<feature type="binding site" evidence="9">
    <location>
        <position position="78"/>
    </location>
    <ligand>
        <name>4-amino-2-methyl-5-(diphosphooxymethyl)pyrimidine</name>
        <dbReference type="ChEBI" id="CHEBI:57841"/>
    </ligand>
</feature>
<feature type="binding site" evidence="9">
    <location>
        <position position="146"/>
    </location>
    <ligand>
        <name>4-amino-2-methyl-5-(diphosphooxymethyl)pyrimidine</name>
        <dbReference type="ChEBI" id="CHEBI:57841"/>
    </ligand>
</feature>
<dbReference type="EC" id="2.5.1.3" evidence="9"/>
<gene>
    <name evidence="13" type="primary">thiE_2</name>
    <name evidence="9" type="synonym">thiE</name>
    <name evidence="13" type="ORF">caldi_20520</name>
</gene>
<dbReference type="InterPro" id="IPR022998">
    <property type="entry name" value="ThiamineP_synth_TenI"/>
</dbReference>
<dbReference type="Pfam" id="PF02581">
    <property type="entry name" value="TMP-TENI"/>
    <property type="match status" value="1"/>
</dbReference>
<comment type="similarity">
    <text evidence="9 10">Belongs to the thiamine-phosphate synthase family.</text>
</comment>
<feature type="binding site" evidence="9">
    <location>
        <position position="117"/>
    </location>
    <ligand>
        <name>4-amino-2-methyl-5-(diphosphooxymethyl)pyrimidine</name>
        <dbReference type="ChEBI" id="CHEBI:57841"/>
    </ligand>
</feature>
<feature type="binding site" evidence="9">
    <location>
        <position position="79"/>
    </location>
    <ligand>
        <name>Mg(2+)</name>
        <dbReference type="ChEBI" id="CHEBI:18420"/>
    </ligand>
</feature>
<evidence type="ECO:0000259" key="12">
    <source>
        <dbReference type="Pfam" id="PF02581"/>
    </source>
</evidence>
<keyword evidence="3 9" id="KW-0479">Metal-binding</keyword>
<dbReference type="RefSeq" id="WP_264841645.1">
    <property type="nucleotide sequence ID" value="NZ_AP025628.1"/>
</dbReference>
<dbReference type="Proteomes" id="UP001163687">
    <property type="component" value="Chromosome"/>
</dbReference>
<dbReference type="Gene3D" id="3.20.20.70">
    <property type="entry name" value="Aldolase class I"/>
    <property type="match status" value="1"/>
</dbReference>
<dbReference type="GO" id="GO:0009228">
    <property type="term" value="P:thiamine biosynthetic process"/>
    <property type="evidence" value="ECO:0007669"/>
    <property type="project" value="UniProtKB-KW"/>
</dbReference>
<dbReference type="PANTHER" id="PTHR20857:SF15">
    <property type="entry name" value="THIAMINE-PHOSPHATE SYNTHASE"/>
    <property type="match status" value="1"/>
</dbReference>
<evidence type="ECO:0000313" key="14">
    <source>
        <dbReference type="Proteomes" id="UP001163687"/>
    </source>
</evidence>
<feature type="binding site" evidence="9">
    <location>
        <begin position="194"/>
        <end position="195"/>
    </location>
    <ligand>
        <name>2-[(2R,5Z)-2-carboxy-4-methylthiazol-5(2H)-ylidene]ethyl phosphate</name>
        <dbReference type="ChEBI" id="CHEBI:62899"/>
    </ligand>
</feature>
<evidence type="ECO:0000256" key="7">
    <source>
        <dbReference type="ARBA" id="ARBA00047851"/>
    </source>
</evidence>
<keyword evidence="2 9" id="KW-0808">Transferase</keyword>
<comment type="catalytic activity">
    <reaction evidence="6 9 10">
        <text>4-methyl-5-(2-phosphooxyethyl)-thiazole + 4-amino-2-methyl-5-(diphosphooxymethyl)pyrimidine + H(+) = thiamine phosphate + diphosphate</text>
        <dbReference type="Rhea" id="RHEA:22328"/>
        <dbReference type="ChEBI" id="CHEBI:15378"/>
        <dbReference type="ChEBI" id="CHEBI:33019"/>
        <dbReference type="ChEBI" id="CHEBI:37575"/>
        <dbReference type="ChEBI" id="CHEBI:57841"/>
        <dbReference type="ChEBI" id="CHEBI:58296"/>
        <dbReference type="EC" id="2.5.1.3"/>
    </reaction>
</comment>
<dbReference type="EMBL" id="AP025628">
    <property type="protein sequence ID" value="BDG60962.1"/>
    <property type="molecule type" value="Genomic_DNA"/>
</dbReference>
<dbReference type="FunFam" id="3.20.20.70:FF:000096">
    <property type="entry name" value="Thiamine-phosphate synthase"/>
    <property type="match status" value="1"/>
</dbReference>
<comment type="pathway">
    <text evidence="1 9 11">Cofactor biosynthesis; thiamine diphosphate biosynthesis; thiamine phosphate from 4-amino-2-methyl-5-diphosphomethylpyrimidine and 4-methyl-5-(2-phosphoethyl)-thiazole: step 1/1.</text>
</comment>
<dbReference type="InterPro" id="IPR036206">
    <property type="entry name" value="ThiamineP_synth_sf"/>
</dbReference>
<feature type="binding site" evidence="9">
    <location>
        <position position="174"/>
    </location>
    <ligand>
        <name>2-[(2R,5Z)-2-carboxy-4-methylthiazol-5(2H)-ylidene]ethyl phosphate</name>
        <dbReference type="ChEBI" id="CHEBI:62899"/>
    </ligand>
</feature>
<comment type="cofactor">
    <cofactor evidence="9">
        <name>Mg(2+)</name>
        <dbReference type="ChEBI" id="CHEBI:18420"/>
    </cofactor>
    <text evidence="9">Binds 1 Mg(2+) ion per subunit.</text>
</comment>
<feature type="binding site" evidence="9">
    <location>
        <begin position="46"/>
        <end position="50"/>
    </location>
    <ligand>
        <name>4-amino-2-methyl-5-(diphosphooxymethyl)pyrimidine</name>
        <dbReference type="ChEBI" id="CHEBI:57841"/>
    </ligand>
</feature>
<dbReference type="GO" id="GO:0000287">
    <property type="term" value="F:magnesium ion binding"/>
    <property type="evidence" value="ECO:0007669"/>
    <property type="project" value="UniProtKB-UniRule"/>
</dbReference>
<dbReference type="SUPFAM" id="SSF51391">
    <property type="entry name" value="Thiamin phosphate synthase"/>
    <property type="match status" value="1"/>
</dbReference>
<evidence type="ECO:0000256" key="11">
    <source>
        <dbReference type="RuleBase" id="RU004253"/>
    </source>
</evidence>
<dbReference type="InterPro" id="IPR013785">
    <property type="entry name" value="Aldolase_TIM"/>
</dbReference>
<dbReference type="GO" id="GO:0004789">
    <property type="term" value="F:thiamine-phosphate diphosphorylase activity"/>
    <property type="evidence" value="ECO:0007669"/>
    <property type="project" value="UniProtKB-UniRule"/>
</dbReference>
<evidence type="ECO:0000256" key="10">
    <source>
        <dbReference type="RuleBase" id="RU003826"/>
    </source>
</evidence>
<protein>
    <recommendedName>
        <fullName evidence="9">Thiamine-phosphate synthase</fullName>
        <shortName evidence="9">TP synthase</shortName>
        <shortName evidence="9">TPS</shortName>
        <ecNumber evidence="9">2.5.1.3</ecNumber>
    </recommendedName>
    <alternativeName>
        <fullName evidence="9">Thiamine-phosphate pyrophosphorylase</fullName>
        <shortName evidence="9">TMP pyrophosphorylase</shortName>
        <shortName evidence="9">TMP-PPase</shortName>
    </alternativeName>
</protein>
<organism evidence="13 14">
    <name type="scientific">Caldinitratiruptor microaerophilus</name>
    <dbReference type="NCBI Taxonomy" id="671077"/>
    <lineage>
        <taxon>Bacteria</taxon>
        <taxon>Bacillati</taxon>
        <taxon>Bacillota</taxon>
        <taxon>Clostridia</taxon>
        <taxon>Eubacteriales</taxon>
        <taxon>Symbiobacteriaceae</taxon>
        <taxon>Caldinitratiruptor</taxon>
    </lineage>
</organism>
<evidence type="ECO:0000256" key="5">
    <source>
        <dbReference type="ARBA" id="ARBA00022977"/>
    </source>
</evidence>